<dbReference type="Gene3D" id="3.40.605.10">
    <property type="entry name" value="Aldehyde Dehydrogenase, Chain A, domain 1"/>
    <property type="match status" value="1"/>
</dbReference>
<dbReference type="SUPFAM" id="SSF53720">
    <property type="entry name" value="ALDH-like"/>
    <property type="match status" value="1"/>
</dbReference>
<dbReference type="InterPro" id="IPR029510">
    <property type="entry name" value="Ald_DH_CS_GLU"/>
</dbReference>
<reference evidence="6" key="1">
    <citation type="submission" date="2017-09" db="EMBL/GenBank/DDBJ databases">
        <title>Luteimonas liuhanmingii sp.nov., isolated from the intestinal contents of Tibetan Plateau Pika in Yushu, Qinghai Province, China.</title>
        <authorList>
            <person name="Gui Z."/>
        </authorList>
    </citation>
    <scope>NUCLEOTIDE SEQUENCE [LARGE SCALE GENOMIC DNA]</scope>
    <source>
        <strain evidence="6">100111</strain>
    </source>
</reference>
<dbReference type="Gene3D" id="3.40.309.10">
    <property type="entry name" value="Aldehyde Dehydrogenase, Chain A, domain 2"/>
    <property type="match status" value="1"/>
</dbReference>
<dbReference type="PANTHER" id="PTHR11699">
    <property type="entry name" value="ALDEHYDE DEHYDROGENASE-RELATED"/>
    <property type="match status" value="1"/>
</dbReference>
<evidence type="ECO:0000256" key="1">
    <source>
        <dbReference type="ARBA" id="ARBA00023002"/>
    </source>
</evidence>
<dbReference type="KEGG" id="lum:CNR27_10325"/>
<evidence type="ECO:0000256" key="3">
    <source>
        <dbReference type="RuleBase" id="RU003345"/>
    </source>
</evidence>
<evidence type="ECO:0000256" key="2">
    <source>
        <dbReference type="PROSITE-ProRule" id="PRU10007"/>
    </source>
</evidence>
<dbReference type="OrthoDB" id="9812625at2"/>
<feature type="active site" evidence="2">
    <location>
        <position position="249"/>
    </location>
</feature>
<proteinExistence type="inferred from homology"/>
<protein>
    <submittedName>
        <fullName evidence="5">Aldehyde dehydrogenase</fullName>
    </submittedName>
</protein>
<dbReference type="RefSeq" id="WP_096298524.1">
    <property type="nucleotide sequence ID" value="NZ_CP023406.1"/>
</dbReference>
<feature type="domain" description="Aldehyde dehydrogenase" evidence="4">
    <location>
        <begin position="17"/>
        <end position="476"/>
    </location>
</feature>
<dbReference type="PROSITE" id="PS00687">
    <property type="entry name" value="ALDEHYDE_DEHYDR_GLU"/>
    <property type="match status" value="1"/>
</dbReference>
<comment type="similarity">
    <text evidence="3">Belongs to the aldehyde dehydrogenase family.</text>
</comment>
<accession>A0A290XF76</accession>
<keyword evidence="6" id="KW-1185">Reference proteome</keyword>
<evidence type="ECO:0000313" key="6">
    <source>
        <dbReference type="Proteomes" id="UP000218968"/>
    </source>
</evidence>
<dbReference type="AlphaFoldDB" id="A0A290XF76"/>
<dbReference type="EMBL" id="CP023406">
    <property type="protein sequence ID" value="ATD67777.1"/>
    <property type="molecule type" value="Genomic_DNA"/>
</dbReference>
<keyword evidence="1 3" id="KW-0560">Oxidoreductase</keyword>
<name>A0A290XF76_9GAMM</name>
<dbReference type="InterPro" id="IPR015590">
    <property type="entry name" value="Aldehyde_DH_dom"/>
</dbReference>
<sequence>MATYSANNWIDGSFVSSSKRSNSINPATYESIGDYADEGGAAAAAAIKAASGAFRGTGWAHDTELRARVLDQMAAAIEGNRDRLIDILSLENGKVRGEAALEVDGSPSKLRYWAGMARTEAGRATQPRPGCLSIILRQPMGVAGVIVPWNSPVILGTRSFAPALAAGCTVVVKMPGQVAQTAAVLAEIFADVTDLPAGVMNIFAESGSEGAALLVESADVPTISFTGSTKTGALIGAVGARRMKRFGLELGGKAPMIVFDDADIQPMLPVLEKALTVFAGQFCMTGSRLLVQDAVYDVVRDGLADRLRNVRVGPASDPASDMGPLIDKANVSRVDEVVRQALVHGATAVVRGGPLTSGPLAKGAFFQPAMLEVTDNSLAIVQEETFGPVLTIQRFSNEAEAVALANDSDYGLSASVWTRDIDRALRIAGALEAGSVFVNDWAKVYDGTEEGGFKQSGLGRLNGHAALDDFIEYKHIALKPGLAGPSTWPPR</sequence>
<dbReference type="GO" id="GO:0016620">
    <property type="term" value="F:oxidoreductase activity, acting on the aldehyde or oxo group of donors, NAD or NADP as acceptor"/>
    <property type="evidence" value="ECO:0007669"/>
    <property type="project" value="InterPro"/>
</dbReference>
<dbReference type="InterPro" id="IPR016163">
    <property type="entry name" value="Ald_DH_C"/>
</dbReference>
<evidence type="ECO:0000259" key="4">
    <source>
        <dbReference type="Pfam" id="PF00171"/>
    </source>
</evidence>
<organism evidence="5 6">
    <name type="scientific">Luteimonas chenhongjianii</name>
    <dbReference type="NCBI Taxonomy" id="2006110"/>
    <lineage>
        <taxon>Bacteria</taxon>
        <taxon>Pseudomonadati</taxon>
        <taxon>Pseudomonadota</taxon>
        <taxon>Gammaproteobacteria</taxon>
        <taxon>Lysobacterales</taxon>
        <taxon>Lysobacteraceae</taxon>
        <taxon>Luteimonas</taxon>
    </lineage>
</organism>
<gene>
    <name evidence="5" type="ORF">CNR27_10325</name>
</gene>
<evidence type="ECO:0000313" key="5">
    <source>
        <dbReference type="EMBL" id="ATD67777.1"/>
    </source>
</evidence>
<dbReference type="InterPro" id="IPR016161">
    <property type="entry name" value="Ald_DH/histidinol_DH"/>
</dbReference>
<dbReference type="Pfam" id="PF00171">
    <property type="entry name" value="Aldedh"/>
    <property type="match status" value="1"/>
</dbReference>
<dbReference type="InterPro" id="IPR016162">
    <property type="entry name" value="Ald_DH_N"/>
</dbReference>
<dbReference type="Proteomes" id="UP000218968">
    <property type="component" value="Chromosome"/>
</dbReference>